<dbReference type="Proteomes" id="UP000610558">
    <property type="component" value="Unassembled WGS sequence"/>
</dbReference>
<keyword evidence="2" id="KW-1185">Reference proteome</keyword>
<evidence type="ECO:0000313" key="2">
    <source>
        <dbReference type="Proteomes" id="UP000610558"/>
    </source>
</evidence>
<name>A0A927C299_9GAMM</name>
<dbReference type="RefSeq" id="WP_190763321.1">
    <property type="nucleotide sequence ID" value="NZ_JACXLD010000002.1"/>
</dbReference>
<dbReference type="EMBL" id="JACXLD010000002">
    <property type="protein sequence ID" value="MBD2858471.1"/>
    <property type="molecule type" value="Genomic_DNA"/>
</dbReference>
<sequence>MLTTVVAFMALATDTGRLYFEKRSQQKNTDIAALEAALRYCRDNSTVVQTAATEALDRNYFPGLDDGNTVVEANLSGENTVQVIVRQTTTPSLFERVMSLDKESLVLVTTATAKSCEPRAQLSIKPNIATVEDGVLLNLLGAPDDSVVIGGDNLVNVGLNLLDFLDLLQVELGVADYNSVLGTEISLLDLLTIALDVLPPGDAADSLTLLLNEIPLASVPFSDITLGELLTISPNTPRAVLDTTIDLLQLVQGSIQLASGDHVADIDLPVVGIPGVATVSVKTTVIEPAQISAIGNPNEDDISVRSGQIRALATVDLGGVSGLTTGITDALSPLLTPIVNFLDTAGFGGLNLIGSVGNLLTDIFEFLLTVCNGNCPQRNAAYVEAVSQPLQISIEGGTAQASTGTLISSPAYLCEETRELDVAYTANLLKINIGVMDEDQVFSNNDIDVEPYPIAEIGYRKVRPRSCVLILGLGSCSDEQWEQDNGSFVTDAKSTAKRYVIAGLGLRLSNNNSVTDTSTQLLSPPLSSPDLPNVGDGFEYRETSGISLGDVLSPSDIEIIPYSSSEAGTLGATLSGTLSLLDSVVDALLTTVAGDGGVLDILAQSIVDELLTTLGVGLVQTEIGGALTCQSSTARLIQ</sequence>
<dbReference type="AlphaFoldDB" id="A0A927C299"/>
<reference evidence="1" key="1">
    <citation type="submission" date="2020-09" db="EMBL/GenBank/DDBJ databases">
        <authorList>
            <person name="Yoon J.-W."/>
        </authorList>
    </citation>
    <scope>NUCLEOTIDE SEQUENCE</scope>
    <source>
        <strain evidence="1">KMU-158</strain>
    </source>
</reference>
<gene>
    <name evidence="1" type="ORF">IB286_05555</name>
</gene>
<evidence type="ECO:0000313" key="1">
    <source>
        <dbReference type="EMBL" id="MBD2858471.1"/>
    </source>
</evidence>
<organism evidence="1 2">
    <name type="scientific">Spongiibacter pelagi</name>
    <dbReference type="NCBI Taxonomy" id="2760804"/>
    <lineage>
        <taxon>Bacteria</taxon>
        <taxon>Pseudomonadati</taxon>
        <taxon>Pseudomonadota</taxon>
        <taxon>Gammaproteobacteria</taxon>
        <taxon>Cellvibrionales</taxon>
        <taxon>Spongiibacteraceae</taxon>
        <taxon>Spongiibacter</taxon>
    </lineage>
</organism>
<accession>A0A927C299</accession>
<protein>
    <submittedName>
        <fullName evidence="1">Uncharacterized protein</fullName>
    </submittedName>
</protein>
<comment type="caution">
    <text evidence="1">The sequence shown here is derived from an EMBL/GenBank/DDBJ whole genome shotgun (WGS) entry which is preliminary data.</text>
</comment>
<proteinExistence type="predicted"/>